<comment type="subcellular location">
    <subcellularLocation>
        <location evidence="1">Secreted</location>
    </subcellularLocation>
</comment>
<name>A0A224XX83_9HEMI</name>
<evidence type="ECO:0000256" key="1">
    <source>
        <dbReference type="ARBA" id="ARBA00004613"/>
    </source>
</evidence>
<dbReference type="GO" id="GO:0005576">
    <property type="term" value="C:extracellular region"/>
    <property type="evidence" value="ECO:0007669"/>
    <property type="project" value="UniProtKB-SubCell"/>
</dbReference>
<dbReference type="Gene3D" id="2.40.128.20">
    <property type="match status" value="1"/>
</dbReference>
<sequence length="197" mass="22773">MKTIVAVIFLGIFTYAFGNNYAEIRECQTVRAMQNFDSTKFFRGSWYMTHVMNGLFSFVCQKLQTTKDGAELFIDYNYEKNGKQNNVRCESKGQNKNGQIPFNCQIKNKQFFNFLRKSTKFQSIFTIMTTDYDNYALFYKCVTLESGAKAENYVLLSRNKYDENIPGNAKSLLEINGVNLKKCSELRNAKDIDSEVV</sequence>
<dbReference type="EMBL" id="GFTR01003284">
    <property type="protein sequence ID" value="JAW13142.1"/>
    <property type="molecule type" value="Transcribed_RNA"/>
</dbReference>
<dbReference type="GO" id="GO:0030682">
    <property type="term" value="P:symbiont-mediated perturbation of host defenses"/>
    <property type="evidence" value="ECO:0007669"/>
    <property type="project" value="InterPro"/>
</dbReference>
<keyword evidence="3 5" id="KW-0732">Signal</keyword>
<dbReference type="CDD" id="cd19423">
    <property type="entry name" value="lipocalin_LTBP1-like"/>
    <property type="match status" value="1"/>
</dbReference>
<evidence type="ECO:0008006" key="7">
    <source>
        <dbReference type="Google" id="ProtNLM"/>
    </source>
</evidence>
<dbReference type="InterPro" id="IPR005657">
    <property type="entry name" value="Triabi/Procalin"/>
</dbReference>
<evidence type="ECO:0000256" key="3">
    <source>
        <dbReference type="ARBA" id="ARBA00022729"/>
    </source>
</evidence>
<evidence type="ECO:0000313" key="6">
    <source>
        <dbReference type="EMBL" id="JAW13142.1"/>
    </source>
</evidence>
<evidence type="ECO:0000256" key="2">
    <source>
        <dbReference type="ARBA" id="ARBA00022525"/>
    </source>
</evidence>
<dbReference type="SUPFAM" id="SSF50814">
    <property type="entry name" value="Lipocalins"/>
    <property type="match status" value="1"/>
</dbReference>
<reference evidence="6" key="1">
    <citation type="journal article" date="2018" name="PLoS Negl. Trop. Dis.">
        <title>An insight into the salivary gland and fat body transcriptome of Panstrongylus lignarius (Hemiptera: Heteroptera), the main vector of Chagas disease in Peru.</title>
        <authorList>
            <person name="Nevoa J.C."/>
            <person name="Mendes M.T."/>
            <person name="da Silva M.V."/>
            <person name="Soares S.C."/>
            <person name="Oliveira C.J.F."/>
            <person name="Ribeiro J.M.C."/>
        </authorList>
    </citation>
    <scope>NUCLEOTIDE SEQUENCE</scope>
</reference>
<feature type="chain" id="PRO_5012104008" description="Triatin-like salivary lipocalin" evidence="5">
    <location>
        <begin position="19"/>
        <end position="197"/>
    </location>
</feature>
<dbReference type="AlphaFoldDB" id="A0A224XX83"/>
<proteinExistence type="inferred from homology"/>
<accession>A0A224XX83</accession>
<keyword evidence="2" id="KW-0964">Secreted</keyword>
<comment type="similarity">
    <text evidence="4">Belongs to the calycin superfamily. Triabin family.</text>
</comment>
<evidence type="ECO:0000256" key="4">
    <source>
        <dbReference type="ARBA" id="ARBA00034121"/>
    </source>
</evidence>
<organism evidence="6">
    <name type="scientific">Panstrongylus lignarius</name>
    <dbReference type="NCBI Taxonomy" id="156445"/>
    <lineage>
        <taxon>Eukaryota</taxon>
        <taxon>Metazoa</taxon>
        <taxon>Ecdysozoa</taxon>
        <taxon>Arthropoda</taxon>
        <taxon>Hexapoda</taxon>
        <taxon>Insecta</taxon>
        <taxon>Pterygota</taxon>
        <taxon>Neoptera</taxon>
        <taxon>Paraneoptera</taxon>
        <taxon>Hemiptera</taxon>
        <taxon>Heteroptera</taxon>
        <taxon>Panheteroptera</taxon>
        <taxon>Cimicomorpha</taxon>
        <taxon>Reduviidae</taxon>
        <taxon>Triatominae</taxon>
        <taxon>Panstrongylus</taxon>
    </lineage>
</organism>
<dbReference type="Pfam" id="PF03973">
    <property type="entry name" value="Triabin"/>
    <property type="match status" value="1"/>
</dbReference>
<feature type="signal peptide" evidence="5">
    <location>
        <begin position="1"/>
        <end position="18"/>
    </location>
</feature>
<dbReference type="InterPro" id="IPR012674">
    <property type="entry name" value="Calycin"/>
</dbReference>
<evidence type="ECO:0000256" key="5">
    <source>
        <dbReference type="SAM" id="SignalP"/>
    </source>
</evidence>
<protein>
    <recommendedName>
        <fullName evidence="7">Triatin-like salivary lipocalin</fullName>
    </recommendedName>
</protein>